<keyword evidence="1" id="KW-1133">Transmembrane helix</keyword>
<dbReference type="RefSeq" id="XP_066703186.1">
    <property type="nucleotide sequence ID" value="XM_066840559.1"/>
</dbReference>
<dbReference type="Proteomes" id="UP001391051">
    <property type="component" value="Unassembled WGS sequence"/>
</dbReference>
<organism evidence="2 3">
    <name type="scientific">Apiospora aurea</name>
    <dbReference type="NCBI Taxonomy" id="335848"/>
    <lineage>
        <taxon>Eukaryota</taxon>
        <taxon>Fungi</taxon>
        <taxon>Dikarya</taxon>
        <taxon>Ascomycota</taxon>
        <taxon>Pezizomycotina</taxon>
        <taxon>Sordariomycetes</taxon>
        <taxon>Xylariomycetidae</taxon>
        <taxon>Amphisphaeriales</taxon>
        <taxon>Apiosporaceae</taxon>
        <taxon>Apiospora</taxon>
    </lineage>
</organism>
<gene>
    <name evidence="2" type="ORF">PG986_004337</name>
</gene>
<dbReference type="GeneID" id="92073621"/>
<keyword evidence="1" id="KW-0472">Membrane</keyword>
<sequence length="221" mass="23977">MGVETRFSPSFFHLIATGESETHLRLQGYGTITTMASRELLSELLPATPLVLGVMGYTLATFWADGLMRKRAPKLYSQLQGNHRALLYYSAMAVGKGLAVLFVPACALAAIQGNGTAAAVMGETPWQATTVEKVCVTSRIAIWVGEFPRTQLYPGLVAHHIWSITSALLILAGGQPPQQLYVMYAALLTENFGKVGLKFQIIKKNGPDSPLKKLADKKETP</sequence>
<evidence type="ECO:0008006" key="4">
    <source>
        <dbReference type="Google" id="ProtNLM"/>
    </source>
</evidence>
<comment type="caution">
    <text evidence="2">The sequence shown here is derived from an EMBL/GenBank/DDBJ whole genome shotgun (WGS) entry which is preliminary data.</text>
</comment>
<protein>
    <recommendedName>
        <fullName evidence="4">TLC domain-containing protein</fullName>
    </recommendedName>
</protein>
<feature type="transmembrane region" description="Helical" evidence="1">
    <location>
        <begin position="44"/>
        <end position="64"/>
    </location>
</feature>
<feature type="transmembrane region" description="Helical" evidence="1">
    <location>
        <begin position="85"/>
        <end position="111"/>
    </location>
</feature>
<evidence type="ECO:0000256" key="1">
    <source>
        <dbReference type="SAM" id="Phobius"/>
    </source>
</evidence>
<evidence type="ECO:0000313" key="3">
    <source>
        <dbReference type="Proteomes" id="UP001391051"/>
    </source>
</evidence>
<accession>A0ABR1QMI7</accession>
<proteinExistence type="predicted"/>
<name>A0ABR1QMI7_9PEZI</name>
<keyword evidence="1" id="KW-0812">Transmembrane</keyword>
<evidence type="ECO:0000313" key="2">
    <source>
        <dbReference type="EMBL" id="KAK7959483.1"/>
    </source>
</evidence>
<reference evidence="2 3" key="1">
    <citation type="submission" date="2023-01" db="EMBL/GenBank/DDBJ databases">
        <title>Analysis of 21 Apiospora genomes using comparative genomics revels a genus with tremendous synthesis potential of carbohydrate active enzymes and secondary metabolites.</title>
        <authorList>
            <person name="Sorensen T."/>
        </authorList>
    </citation>
    <scope>NUCLEOTIDE SEQUENCE [LARGE SCALE GENOMIC DNA]</scope>
    <source>
        <strain evidence="2 3">CBS 24483</strain>
    </source>
</reference>
<dbReference type="EMBL" id="JAQQWE010000003">
    <property type="protein sequence ID" value="KAK7959483.1"/>
    <property type="molecule type" value="Genomic_DNA"/>
</dbReference>
<keyword evidence="3" id="KW-1185">Reference proteome</keyword>